<evidence type="ECO:0000313" key="2">
    <source>
        <dbReference type="EMBL" id="SON54836.1"/>
    </source>
</evidence>
<proteinExistence type="predicted"/>
<dbReference type="Proteomes" id="UP000223606">
    <property type="component" value="Chromosome 1"/>
</dbReference>
<gene>
    <name evidence="2" type="ORF">HDIA_1295</name>
</gene>
<protein>
    <submittedName>
        <fullName evidence="2">Pathogenicity locus</fullName>
    </submittedName>
</protein>
<accession>A0A2C9D3J3</accession>
<sequence>MASYPISKIEGIGPKYSAVLASVGVATTGKLLDRAKDPKGRKELAEASGLDEGQILKWANMADLMRVKGVGEEYSELLEAAGVDTVKELRHRNAENLTAKMVEVNAERKLVRQLPSGKLVEAWVEQAKTMDVILTY</sequence>
<name>A0A2C9D3J3_9HYPH</name>
<dbReference type="Gene3D" id="1.10.150.20">
    <property type="entry name" value="5' to 3' exonuclease, C-terminal subdomain"/>
    <property type="match status" value="2"/>
</dbReference>
<dbReference type="AlphaFoldDB" id="A0A2C9D3J3"/>
<evidence type="ECO:0000313" key="3">
    <source>
        <dbReference type="Proteomes" id="UP000223606"/>
    </source>
</evidence>
<evidence type="ECO:0000259" key="1">
    <source>
        <dbReference type="Pfam" id="PF14229"/>
    </source>
</evidence>
<dbReference type="EMBL" id="LT960614">
    <property type="protein sequence ID" value="SON54836.1"/>
    <property type="molecule type" value="Genomic_DNA"/>
</dbReference>
<dbReference type="InterPro" id="IPR025567">
    <property type="entry name" value="DUF4332"/>
</dbReference>
<organism evidence="2 3">
    <name type="scientific">Hartmannibacter diazotrophicus</name>
    <dbReference type="NCBI Taxonomy" id="1482074"/>
    <lineage>
        <taxon>Bacteria</taxon>
        <taxon>Pseudomonadati</taxon>
        <taxon>Pseudomonadota</taxon>
        <taxon>Alphaproteobacteria</taxon>
        <taxon>Hyphomicrobiales</taxon>
        <taxon>Pleomorphomonadaceae</taxon>
        <taxon>Hartmannibacter</taxon>
    </lineage>
</organism>
<dbReference type="OrthoDB" id="9794786at2"/>
<dbReference type="Pfam" id="PF14229">
    <property type="entry name" value="DUF4332"/>
    <property type="match status" value="1"/>
</dbReference>
<dbReference type="KEGG" id="hdi:HDIA_1295"/>
<dbReference type="RefSeq" id="WP_099555422.1">
    <property type="nucleotide sequence ID" value="NZ_LT960614.1"/>
</dbReference>
<reference evidence="3" key="1">
    <citation type="submission" date="2017-09" db="EMBL/GenBank/DDBJ databases">
        <title>Genome sequence of Nannocystis excedens DSM 71.</title>
        <authorList>
            <person name="Blom J."/>
        </authorList>
    </citation>
    <scope>NUCLEOTIDE SEQUENCE [LARGE SCALE GENOMIC DNA]</scope>
    <source>
        <strain evidence="3">type strain: E19</strain>
    </source>
</reference>
<feature type="domain" description="DUF4332" evidence="1">
    <location>
        <begin position="10"/>
        <end position="129"/>
    </location>
</feature>
<keyword evidence="3" id="KW-1185">Reference proteome</keyword>